<dbReference type="SUPFAM" id="SSF49417">
    <property type="entry name" value="p53-like transcription factors"/>
    <property type="match status" value="1"/>
</dbReference>
<feature type="binding site" evidence="11">
    <location>
        <position position="175"/>
    </location>
    <ligand>
        <name>Zn(2+)</name>
        <dbReference type="ChEBI" id="CHEBI:29105"/>
    </ligand>
</feature>
<keyword evidence="8" id="KW-0010">Activator</keyword>
<dbReference type="OrthoDB" id="5915660at2759"/>
<comment type="cofactor">
    <cofactor evidence="11">
        <name>Zn(2+)</name>
        <dbReference type="ChEBI" id="CHEBI:29105"/>
    </cofactor>
    <text evidence="11">Binds 1 zinc ion per subunit.</text>
</comment>
<dbReference type="InterPro" id="IPR011615">
    <property type="entry name" value="p53_DNA-bd"/>
</dbReference>
<evidence type="ECO:0000256" key="8">
    <source>
        <dbReference type="ARBA" id="ARBA00023159"/>
    </source>
</evidence>
<evidence type="ECO:0000256" key="5">
    <source>
        <dbReference type="ARBA" id="ARBA00022833"/>
    </source>
</evidence>
<feature type="binding site" evidence="11">
    <location>
        <position position="242"/>
    </location>
    <ligand>
        <name>Zn(2+)</name>
        <dbReference type="ChEBI" id="CHEBI:29105"/>
    </ligand>
</feature>
<evidence type="ECO:0000256" key="9">
    <source>
        <dbReference type="ARBA" id="ARBA00023163"/>
    </source>
</evidence>
<accession>A0A9N9MS09</accession>
<evidence type="ECO:0000256" key="11">
    <source>
        <dbReference type="PIRSR" id="PIRSR602117-1"/>
    </source>
</evidence>
<evidence type="ECO:0000256" key="4">
    <source>
        <dbReference type="ARBA" id="ARBA00022723"/>
    </source>
</evidence>
<dbReference type="GO" id="GO:0000981">
    <property type="term" value="F:DNA-binding transcription factor activity, RNA polymerase II-specific"/>
    <property type="evidence" value="ECO:0007669"/>
    <property type="project" value="TreeGrafter"/>
</dbReference>
<dbReference type="EMBL" id="OU892281">
    <property type="protein sequence ID" value="CAG9768787.1"/>
    <property type="molecule type" value="Genomic_DNA"/>
</dbReference>
<keyword evidence="5 11" id="KW-0862">Zinc</keyword>
<evidence type="ECO:0000256" key="10">
    <source>
        <dbReference type="ARBA" id="ARBA00023242"/>
    </source>
</evidence>
<keyword evidence="6" id="KW-0805">Transcription regulation</keyword>
<feature type="binding site" evidence="11">
    <location>
        <position position="246"/>
    </location>
    <ligand>
        <name>Zn(2+)</name>
        <dbReference type="ChEBI" id="CHEBI:29105"/>
    </ligand>
</feature>
<evidence type="ECO:0000256" key="12">
    <source>
        <dbReference type="PIRSR" id="PIRSR602117-2"/>
    </source>
</evidence>
<keyword evidence="4 11" id="KW-0479">Metal-binding</keyword>
<feature type="domain" description="p53 DNA-binding" evidence="15">
    <location>
        <begin position="100"/>
        <end position="293"/>
    </location>
</feature>
<dbReference type="CDD" id="cd08367">
    <property type="entry name" value="P53"/>
    <property type="match status" value="1"/>
</dbReference>
<proteinExistence type="inferred from homology"/>
<evidence type="ECO:0000313" key="17">
    <source>
        <dbReference type="Proteomes" id="UP001152799"/>
    </source>
</evidence>
<evidence type="ECO:0000256" key="14">
    <source>
        <dbReference type="SAM" id="MobiDB-lite"/>
    </source>
</evidence>
<keyword evidence="10" id="KW-0539">Nucleus</keyword>
<dbReference type="GO" id="GO:0000978">
    <property type="term" value="F:RNA polymerase II cis-regulatory region sequence-specific DNA binding"/>
    <property type="evidence" value="ECO:0007669"/>
    <property type="project" value="TreeGrafter"/>
</dbReference>
<evidence type="ECO:0000256" key="7">
    <source>
        <dbReference type="ARBA" id="ARBA00023125"/>
    </source>
</evidence>
<dbReference type="InterPro" id="IPR008967">
    <property type="entry name" value="p53-like_TF_DNA-bd_sf"/>
</dbReference>
<name>A0A9N9MS09_9CUCU</name>
<dbReference type="Gene3D" id="2.60.40.720">
    <property type="match status" value="1"/>
</dbReference>
<keyword evidence="7" id="KW-0238">DNA-binding</keyword>
<comment type="similarity">
    <text evidence="2">Belongs to the p53 family.</text>
</comment>
<dbReference type="Pfam" id="PF00870">
    <property type="entry name" value="P53"/>
    <property type="match status" value="1"/>
</dbReference>
<organism evidence="16 17">
    <name type="scientific">Ceutorhynchus assimilis</name>
    <name type="common">cabbage seed weevil</name>
    <dbReference type="NCBI Taxonomy" id="467358"/>
    <lineage>
        <taxon>Eukaryota</taxon>
        <taxon>Metazoa</taxon>
        <taxon>Ecdysozoa</taxon>
        <taxon>Arthropoda</taxon>
        <taxon>Hexapoda</taxon>
        <taxon>Insecta</taxon>
        <taxon>Pterygota</taxon>
        <taxon>Neoptera</taxon>
        <taxon>Endopterygota</taxon>
        <taxon>Coleoptera</taxon>
        <taxon>Polyphaga</taxon>
        <taxon>Cucujiformia</taxon>
        <taxon>Curculionidae</taxon>
        <taxon>Ceutorhynchinae</taxon>
        <taxon>Ceutorhynchus</taxon>
    </lineage>
</organism>
<dbReference type="PRINTS" id="PR00386">
    <property type="entry name" value="P53SUPPRESSR"/>
</dbReference>
<feature type="cross-link" description="Glycyl lysine isopeptide (Lys-Gly) (interchain with G-Cter in ubiquitin)" evidence="13">
    <location>
        <position position="296"/>
    </location>
</feature>
<evidence type="ECO:0000256" key="6">
    <source>
        <dbReference type="ARBA" id="ARBA00023015"/>
    </source>
</evidence>
<evidence type="ECO:0000256" key="13">
    <source>
        <dbReference type="PIRSR" id="PIRSR602117-3"/>
    </source>
</evidence>
<dbReference type="GO" id="GO:0046872">
    <property type="term" value="F:metal ion binding"/>
    <property type="evidence" value="ECO:0007669"/>
    <property type="project" value="UniProtKB-KW"/>
</dbReference>
<feature type="site" description="Interaction with DNA" evidence="12">
    <location>
        <position position="120"/>
    </location>
</feature>
<keyword evidence="17" id="KW-1185">Reference proteome</keyword>
<dbReference type="GO" id="GO:0005634">
    <property type="term" value="C:nucleus"/>
    <property type="evidence" value="ECO:0007669"/>
    <property type="project" value="UniProtKB-SubCell"/>
</dbReference>
<evidence type="ECO:0000313" key="16">
    <source>
        <dbReference type="EMBL" id="CAG9768787.1"/>
    </source>
</evidence>
<dbReference type="InterPro" id="IPR002117">
    <property type="entry name" value="p53_tumour_suppressor"/>
</dbReference>
<evidence type="ECO:0000256" key="2">
    <source>
        <dbReference type="ARBA" id="ARBA00006167"/>
    </source>
</evidence>
<protein>
    <recommendedName>
        <fullName evidence="15">p53 DNA-binding domain-containing protein</fullName>
    </recommendedName>
</protein>
<comment type="subcellular location">
    <subcellularLocation>
        <location evidence="1">Nucleus</location>
    </subcellularLocation>
</comment>
<evidence type="ECO:0000259" key="15">
    <source>
        <dbReference type="Pfam" id="PF00870"/>
    </source>
</evidence>
<gene>
    <name evidence="16" type="ORF">CEUTPL_LOCUS9309</name>
</gene>
<feature type="region of interest" description="Disordered" evidence="14">
    <location>
        <begin position="286"/>
        <end position="322"/>
    </location>
</feature>
<sequence length="387" mass="44172">MSQRSHDFTASLPLSDLFPEEIQQELFSQVGSQEINDLLVGEMPGNLMMVDGYGNEIYNHNELIHDENSLKTEDLDSKNDFMVQMARQLPPLPTNEVLSNEEYVGPHDFEVSVVPNHKSKYPWVYSGILNKVFMKMNQQFPVDFKLKNRPDRSLFIRITPQYSAHHNANEAVCRCIQHNHHNDPTNIGIDDNVKQHVIRCPSNKQAQYVGDSNQNQRLSIVFPLSTPQVGIENVRETFQFVCKSSCPAPGMQRRATEVIFTLEDELGRILGRKCLQVRVCSCPKRDKDKEETEAQKANNGTAPRGKKRKVEHPPPASSAKVLMPQPDASRFFQLNMQLFGKNCLVDIMNFAEKTYYYELGLHRGMPEEAALRDSLAKVQEVKKQLSQ</sequence>
<dbReference type="Proteomes" id="UP001152799">
    <property type="component" value="Chromosome 5"/>
</dbReference>
<keyword evidence="9" id="KW-0804">Transcription</keyword>
<feature type="binding site" evidence="11">
    <location>
        <position position="178"/>
    </location>
    <ligand>
        <name>Zn(2+)</name>
        <dbReference type="ChEBI" id="CHEBI:29105"/>
    </ligand>
</feature>
<dbReference type="AlphaFoldDB" id="A0A9N9MS09"/>
<dbReference type="PANTHER" id="PTHR11447">
    <property type="entry name" value="CELLULAR TUMOR ANTIGEN P53"/>
    <property type="match status" value="1"/>
</dbReference>
<dbReference type="GO" id="GO:0006915">
    <property type="term" value="P:apoptotic process"/>
    <property type="evidence" value="ECO:0007669"/>
    <property type="project" value="UniProtKB-KW"/>
</dbReference>
<keyword evidence="3" id="KW-0053">Apoptosis</keyword>
<evidence type="ECO:0000256" key="3">
    <source>
        <dbReference type="ARBA" id="ARBA00022703"/>
    </source>
</evidence>
<dbReference type="InterPro" id="IPR012346">
    <property type="entry name" value="p53/RUNT-type_TF_DNA-bd_sf"/>
</dbReference>
<reference evidence="16" key="1">
    <citation type="submission" date="2022-01" db="EMBL/GenBank/DDBJ databases">
        <authorList>
            <person name="King R."/>
        </authorList>
    </citation>
    <scope>NUCLEOTIDE SEQUENCE</scope>
</reference>
<evidence type="ECO:0000256" key="1">
    <source>
        <dbReference type="ARBA" id="ARBA00004123"/>
    </source>
</evidence>
<dbReference type="PANTHER" id="PTHR11447:SF16">
    <property type="entry name" value="P53 PROTEIN LONG FORM VARIANT 1"/>
    <property type="match status" value="1"/>
</dbReference>